<dbReference type="EMBL" id="WUBI01000001">
    <property type="protein sequence ID" value="MWV43146.1"/>
    <property type="molecule type" value="Genomic_DNA"/>
</dbReference>
<protein>
    <submittedName>
        <fullName evidence="2">DUF2306 domain-containing protein</fullName>
    </submittedName>
</protein>
<dbReference type="InterPro" id="IPR018750">
    <property type="entry name" value="DUF2306_membrane"/>
</dbReference>
<dbReference type="AlphaFoldDB" id="A0A7X3LF14"/>
<gene>
    <name evidence="2" type="ORF">GRF59_05840</name>
</gene>
<feature type="transmembrane region" description="Helical" evidence="1">
    <location>
        <begin position="91"/>
        <end position="111"/>
    </location>
</feature>
<dbReference type="RefSeq" id="WP_160496681.1">
    <property type="nucleotide sequence ID" value="NZ_WUBI01000001.1"/>
</dbReference>
<keyword evidence="3" id="KW-1185">Reference proteome</keyword>
<keyword evidence="1" id="KW-1133">Transmembrane helix</keyword>
<reference evidence="2 3" key="1">
    <citation type="submission" date="2019-12" db="EMBL/GenBank/DDBJ databases">
        <title>Paenibacillus sp. nov., an endophytic bacterium isolated from the stem of Dendrobium.</title>
        <authorList>
            <person name="Zhao R."/>
        </authorList>
    </citation>
    <scope>NUCLEOTIDE SEQUENCE [LARGE SCALE GENOMIC DNA]</scope>
    <source>
        <strain evidence="2 3">HJL G12</strain>
    </source>
</reference>
<feature type="transmembrane region" description="Helical" evidence="1">
    <location>
        <begin position="7"/>
        <end position="28"/>
    </location>
</feature>
<keyword evidence="1" id="KW-0472">Membrane</keyword>
<evidence type="ECO:0000313" key="3">
    <source>
        <dbReference type="Proteomes" id="UP000460318"/>
    </source>
</evidence>
<feature type="transmembrane region" description="Helical" evidence="1">
    <location>
        <begin position="158"/>
        <end position="179"/>
    </location>
</feature>
<organism evidence="2 3">
    <name type="scientific">Paenibacillus dendrobii</name>
    <dbReference type="NCBI Taxonomy" id="2691084"/>
    <lineage>
        <taxon>Bacteria</taxon>
        <taxon>Bacillati</taxon>
        <taxon>Bacillota</taxon>
        <taxon>Bacilli</taxon>
        <taxon>Bacillales</taxon>
        <taxon>Paenibacillaceae</taxon>
        <taxon>Paenibacillus</taxon>
    </lineage>
</organism>
<feature type="transmembrane region" description="Helical" evidence="1">
    <location>
        <begin position="51"/>
        <end position="71"/>
    </location>
</feature>
<evidence type="ECO:0000313" key="2">
    <source>
        <dbReference type="EMBL" id="MWV43146.1"/>
    </source>
</evidence>
<keyword evidence="1" id="KW-0812">Transmembrane</keyword>
<name>A0A7X3LF14_9BACL</name>
<evidence type="ECO:0000256" key="1">
    <source>
        <dbReference type="SAM" id="Phobius"/>
    </source>
</evidence>
<proteinExistence type="predicted"/>
<feature type="transmembrane region" description="Helical" evidence="1">
    <location>
        <begin position="185"/>
        <end position="206"/>
    </location>
</feature>
<feature type="transmembrane region" description="Helical" evidence="1">
    <location>
        <begin position="117"/>
        <end position="137"/>
    </location>
</feature>
<comment type="caution">
    <text evidence="2">The sequence shown here is derived from an EMBL/GenBank/DDBJ whole genome shotgun (WGS) entry which is preliminary data.</text>
</comment>
<dbReference type="Pfam" id="PF10067">
    <property type="entry name" value="DUF2306"/>
    <property type="match status" value="1"/>
</dbReference>
<accession>A0A7X3LF14</accession>
<dbReference type="Proteomes" id="UP000460318">
    <property type="component" value="Unassembled WGS sequence"/>
</dbReference>
<sequence length="216" mass="24835">MSKSKLSYVLMLAIVAIFILYIAFVQWIQDPEAAVFLGSKTNLNHPLNKNLWLTVMRVHVVFACIGMVSGAVNFSDRFRRTNRKFHRLNGYWYLVTVMLVGLTSGYMAPYATGGRGVSIAFNVLTMLWPAFTVIAILQIRKKRIQSHQKWMIRSYAYCFTNLTVHLLTSFFQASAGWSYADSYRVSVYMTIPLLYFIAEIVIRMVMKKPQRTFGPT</sequence>